<accession>A0A381WWQ8</accession>
<gene>
    <name evidence="2" type="ORF">METZ01_LOCUS109555</name>
</gene>
<dbReference type="InterPro" id="IPR035086">
    <property type="entry name" value="DgcN-like_C"/>
</dbReference>
<organism evidence="2">
    <name type="scientific">marine metagenome</name>
    <dbReference type="NCBI Taxonomy" id="408172"/>
    <lineage>
        <taxon>unclassified sequences</taxon>
        <taxon>metagenomes</taxon>
        <taxon>ecological metagenomes</taxon>
    </lineage>
</organism>
<feature type="non-terminal residue" evidence="2">
    <location>
        <position position="198"/>
    </location>
</feature>
<evidence type="ECO:0000313" key="2">
    <source>
        <dbReference type="EMBL" id="SVA56701.1"/>
    </source>
</evidence>
<protein>
    <recommendedName>
        <fullName evidence="1">D-glutamate N-acetyltransferase-like C-terminal domain-containing protein</fullName>
    </recommendedName>
</protein>
<feature type="non-terminal residue" evidence="2">
    <location>
        <position position="1"/>
    </location>
</feature>
<dbReference type="InterPro" id="IPR027417">
    <property type="entry name" value="P-loop_NTPase"/>
</dbReference>
<dbReference type="Pfam" id="PF07755">
    <property type="entry name" value="DUF1611"/>
    <property type="match status" value="1"/>
</dbReference>
<dbReference type="Gene3D" id="3.40.50.300">
    <property type="entry name" value="P-loop containing nucleotide triphosphate hydrolases"/>
    <property type="match status" value="1"/>
</dbReference>
<feature type="domain" description="D-glutamate N-acetyltransferase-like C-terminal" evidence="1">
    <location>
        <begin position="3"/>
        <end position="194"/>
    </location>
</feature>
<dbReference type="PANTHER" id="PTHR40690">
    <property type="entry name" value="GLL3100 PROTEIN"/>
    <property type="match status" value="1"/>
</dbReference>
<dbReference type="InterPro" id="IPR011669">
    <property type="entry name" value="DgcN-like"/>
</dbReference>
<sequence>LSFWTGDILKLETPRIAVLGTDCATGKRTVCQFLSQDLNADNIKTEIIYTGQTGFLQGFRHGFILDSTLNDFVSGELEKAVLECADNTNPDLMLIEGQSSLRNPSGPCGSELLLSADVNGVVLVHPFDRDYFDNFEEIQCELPSLEDEINLIKSYDKTVLGICINSQQNIDANQIKEQFNIPVVNPMNESISSISESI</sequence>
<name>A0A381WWQ8_9ZZZZ</name>
<dbReference type="SUPFAM" id="SSF52540">
    <property type="entry name" value="P-loop containing nucleoside triphosphate hydrolases"/>
    <property type="match status" value="1"/>
</dbReference>
<dbReference type="PANTHER" id="PTHR40690:SF1">
    <property type="entry name" value="DUF1611 DOMAIN-CONTAINING PROTEIN"/>
    <property type="match status" value="1"/>
</dbReference>
<evidence type="ECO:0000259" key="1">
    <source>
        <dbReference type="Pfam" id="PF07755"/>
    </source>
</evidence>
<dbReference type="AlphaFoldDB" id="A0A381WWQ8"/>
<dbReference type="EMBL" id="UINC01013073">
    <property type="protein sequence ID" value="SVA56701.1"/>
    <property type="molecule type" value="Genomic_DNA"/>
</dbReference>
<reference evidence="2" key="1">
    <citation type="submission" date="2018-05" db="EMBL/GenBank/DDBJ databases">
        <authorList>
            <person name="Lanie J.A."/>
            <person name="Ng W.-L."/>
            <person name="Kazmierczak K.M."/>
            <person name="Andrzejewski T.M."/>
            <person name="Davidsen T.M."/>
            <person name="Wayne K.J."/>
            <person name="Tettelin H."/>
            <person name="Glass J.I."/>
            <person name="Rusch D."/>
            <person name="Podicherti R."/>
            <person name="Tsui H.-C.T."/>
            <person name="Winkler M.E."/>
        </authorList>
    </citation>
    <scope>NUCLEOTIDE SEQUENCE</scope>
</reference>
<proteinExistence type="predicted"/>